<protein>
    <submittedName>
        <fullName evidence="4">Uncharacterized protein DUF4030</fullName>
    </submittedName>
</protein>
<evidence type="ECO:0000313" key="4">
    <source>
        <dbReference type="EMBL" id="SNX74772.1"/>
    </source>
</evidence>
<keyword evidence="2" id="KW-0812">Transmembrane</keyword>
<keyword evidence="2" id="KW-0472">Membrane</keyword>
<evidence type="ECO:0000256" key="1">
    <source>
        <dbReference type="SAM" id="Coils"/>
    </source>
</evidence>
<feature type="domain" description="DUF4179" evidence="3">
    <location>
        <begin position="51"/>
        <end position="128"/>
    </location>
</feature>
<dbReference type="InterPro" id="IPR025436">
    <property type="entry name" value="DUF4179"/>
</dbReference>
<proteinExistence type="predicted"/>
<dbReference type="AlphaFoldDB" id="A0A285D4P2"/>
<keyword evidence="1" id="KW-0175">Coiled coil</keyword>
<feature type="transmembrane region" description="Helical" evidence="2">
    <location>
        <begin position="53"/>
        <end position="73"/>
    </location>
</feature>
<sequence>MEKELKKVYEHYQKNYFNDQVAVRIKDKVQHKINSEDMSQIEKMHHPRFTKKISYVIASCLVLFGLFIGSAFVSPTMAEVASKIPFLNKIFEQKPIYEVLREKLEDKGYEIVGTGYSVREKTYHVTVKGSEEYYNQVKEEIKIITEDVISSRRYDDFKVEVEQERTIDPNVDPANDPKYREMELALDVLKEVVPKLQQQGYKIHNYGGGYTGPDAKAIRLELDIEDTEKHTEEIEKAILEGIKKQDIKKDVSIKFHPFNVQERDIESKWTSDVLPVIWEGLLSKKEYKTKGVGYSYKKGTINIFITTTINKSDSEAPELANKIEIVIREFLQSDDLKDIVGSTPYKIVVRDKDSKDIN</sequence>
<reference evidence="4 5" key="1">
    <citation type="submission" date="2017-08" db="EMBL/GenBank/DDBJ databases">
        <authorList>
            <person name="de Groot N.N."/>
        </authorList>
    </citation>
    <scope>NUCLEOTIDE SEQUENCE [LARGE SCALE GENOMIC DNA]</scope>
    <source>
        <strain evidence="4 5">JC228</strain>
    </source>
</reference>
<accession>A0A285D4P2</accession>
<dbReference type="Pfam" id="PF13786">
    <property type="entry name" value="DUF4179"/>
    <property type="match status" value="1"/>
</dbReference>
<feature type="coiled-coil region" evidence="1">
    <location>
        <begin position="179"/>
        <end position="237"/>
    </location>
</feature>
<evidence type="ECO:0000256" key="2">
    <source>
        <dbReference type="SAM" id="Phobius"/>
    </source>
</evidence>
<name>A0A285D4P2_9BACI</name>
<keyword evidence="5" id="KW-1185">Reference proteome</keyword>
<dbReference type="EMBL" id="OAOP01000010">
    <property type="protein sequence ID" value="SNX74772.1"/>
    <property type="molecule type" value="Genomic_DNA"/>
</dbReference>
<dbReference type="RefSeq" id="WP_097160114.1">
    <property type="nucleotide sequence ID" value="NZ_JBEPMQ010000011.1"/>
</dbReference>
<dbReference type="OrthoDB" id="2455196at2"/>
<keyword evidence="2" id="KW-1133">Transmembrane helix</keyword>
<dbReference type="Proteomes" id="UP000219546">
    <property type="component" value="Unassembled WGS sequence"/>
</dbReference>
<evidence type="ECO:0000259" key="3">
    <source>
        <dbReference type="Pfam" id="PF13786"/>
    </source>
</evidence>
<gene>
    <name evidence="4" type="ORF">SAMN05877753_11065</name>
</gene>
<organism evidence="4 5">
    <name type="scientific">Bacillus oleivorans</name>
    <dbReference type="NCBI Taxonomy" id="1448271"/>
    <lineage>
        <taxon>Bacteria</taxon>
        <taxon>Bacillati</taxon>
        <taxon>Bacillota</taxon>
        <taxon>Bacilli</taxon>
        <taxon>Bacillales</taxon>
        <taxon>Bacillaceae</taxon>
        <taxon>Bacillus</taxon>
    </lineage>
</organism>
<evidence type="ECO:0000313" key="5">
    <source>
        <dbReference type="Proteomes" id="UP000219546"/>
    </source>
</evidence>